<dbReference type="EMBL" id="JAUSVL010000001">
    <property type="protein sequence ID" value="MDQ0288155.1"/>
    <property type="molecule type" value="Genomic_DNA"/>
</dbReference>
<evidence type="ECO:0000313" key="1">
    <source>
        <dbReference type="EMBL" id="MDQ0288155.1"/>
    </source>
</evidence>
<dbReference type="RefSeq" id="WP_307259391.1">
    <property type="nucleotide sequence ID" value="NZ_JAUSVL010000001.1"/>
</dbReference>
<gene>
    <name evidence="1" type="ORF">J3R75_000262</name>
</gene>
<protein>
    <submittedName>
        <fullName evidence="1">Uncharacterized protein</fullName>
    </submittedName>
</protein>
<dbReference type="Proteomes" id="UP001238163">
    <property type="component" value="Unassembled WGS sequence"/>
</dbReference>
<reference evidence="1" key="1">
    <citation type="submission" date="2023-07" db="EMBL/GenBank/DDBJ databases">
        <title>Genomic Encyclopedia of Type Strains, Phase IV (KMG-IV): sequencing the most valuable type-strain genomes for metagenomic binning, comparative biology and taxonomic classification.</title>
        <authorList>
            <person name="Goeker M."/>
        </authorList>
    </citation>
    <scope>NUCLEOTIDE SEQUENCE</scope>
    <source>
        <strain evidence="1">DSM 24202</strain>
    </source>
</reference>
<name>A0AAE3VCW7_9BACT</name>
<evidence type="ECO:0000313" key="2">
    <source>
        <dbReference type="Proteomes" id="UP001238163"/>
    </source>
</evidence>
<comment type="caution">
    <text evidence="1">The sequence shown here is derived from an EMBL/GenBank/DDBJ whole genome shotgun (WGS) entry which is preliminary data.</text>
</comment>
<organism evidence="1 2">
    <name type="scientific">Oligosphaera ethanolica</name>
    <dbReference type="NCBI Taxonomy" id="760260"/>
    <lineage>
        <taxon>Bacteria</taxon>
        <taxon>Pseudomonadati</taxon>
        <taxon>Lentisphaerota</taxon>
        <taxon>Oligosphaeria</taxon>
        <taxon>Oligosphaerales</taxon>
        <taxon>Oligosphaeraceae</taxon>
        <taxon>Oligosphaera</taxon>
    </lineage>
</organism>
<accession>A0AAE3VCW7</accession>
<keyword evidence="2" id="KW-1185">Reference proteome</keyword>
<dbReference type="AlphaFoldDB" id="A0AAE3VCW7"/>
<sequence length="294" mass="33102">MKVFTYWCQETRRIDRVAITSRAGSDISVDDAKQKLDQRFLYLAEMRRHADSLSDARRQQIKAFFAEGATAGDEYQRPICEEVVKVLDEHNVITRNRYGALVLNSEDHVFLDIDFSAPLPLPSIFSRFFLAIAYSGKASGDAATLRQKALDRVLLAARLSAFSHLRYRIYETKQGLRVVVGGAKIPPQSAYMDELCKAFAVDERYALLCHQQNCFRARLTPKPARLRLAYPAGVRFPYSAADAARMATWIQTYNERSAKYSVCRLVTELGGAQSSPILDIHDKLCKVDAALPLA</sequence>
<proteinExistence type="predicted"/>